<protein>
    <submittedName>
        <fullName evidence="1">Uncharacterized protein</fullName>
    </submittedName>
</protein>
<reference evidence="1" key="2">
    <citation type="submission" date="2021-04" db="EMBL/GenBank/DDBJ databases">
        <authorList>
            <person name="Gilroy R."/>
        </authorList>
    </citation>
    <scope>NUCLEOTIDE SEQUENCE</scope>
    <source>
        <strain evidence="1">CHK198-12963</strain>
    </source>
</reference>
<organism evidence="1 2">
    <name type="scientific">Candidatus Enterocloster excrementigallinarum</name>
    <dbReference type="NCBI Taxonomy" id="2838558"/>
    <lineage>
        <taxon>Bacteria</taxon>
        <taxon>Bacillati</taxon>
        <taxon>Bacillota</taxon>
        <taxon>Clostridia</taxon>
        <taxon>Lachnospirales</taxon>
        <taxon>Lachnospiraceae</taxon>
        <taxon>Enterocloster</taxon>
    </lineage>
</organism>
<sequence>MSLESGTNEYSIDKSIHFTYKSNPDMQSLCQGDILNPTEELMEVLKTVHPYFLNKQYKYFMVLSQSCDLVRRNGKKCKTPYITLAAVKDYTEFLKKVLLNGKYAEEVKGLLLMDEKNRDRAYQLVERVYNNTEPEYFFLYKEEALDFQESMVAYLKVSIALKSDEHYEKCLKAKKMELSDEFKAKLGWLVGNMYSRVGTTDWDSIMSAQTKRNMLDQDLNSMCIIGSREQLKELKKHYLQQTESALDHESAVGFISDIHIKNKYETVMEIIEETIQTSSRKIPPEEKAMLLKMIRSRSKLKALIT</sequence>
<evidence type="ECO:0000313" key="2">
    <source>
        <dbReference type="Proteomes" id="UP000823863"/>
    </source>
</evidence>
<dbReference type="EMBL" id="DWWB01000049">
    <property type="protein sequence ID" value="HJC66790.1"/>
    <property type="molecule type" value="Genomic_DNA"/>
</dbReference>
<comment type="caution">
    <text evidence="1">The sequence shown here is derived from an EMBL/GenBank/DDBJ whole genome shotgun (WGS) entry which is preliminary data.</text>
</comment>
<evidence type="ECO:0000313" key="1">
    <source>
        <dbReference type="EMBL" id="HJC66790.1"/>
    </source>
</evidence>
<accession>A0A9D2TDW9</accession>
<reference evidence="1" key="1">
    <citation type="journal article" date="2021" name="PeerJ">
        <title>Extensive microbial diversity within the chicken gut microbiome revealed by metagenomics and culture.</title>
        <authorList>
            <person name="Gilroy R."/>
            <person name="Ravi A."/>
            <person name="Getino M."/>
            <person name="Pursley I."/>
            <person name="Horton D.L."/>
            <person name="Alikhan N.F."/>
            <person name="Baker D."/>
            <person name="Gharbi K."/>
            <person name="Hall N."/>
            <person name="Watson M."/>
            <person name="Adriaenssens E.M."/>
            <person name="Foster-Nyarko E."/>
            <person name="Jarju S."/>
            <person name="Secka A."/>
            <person name="Antonio M."/>
            <person name="Oren A."/>
            <person name="Chaudhuri R.R."/>
            <person name="La Ragione R."/>
            <person name="Hildebrand F."/>
            <person name="Pallen M.J."/>
        </authorList>
    </citation>
    <scope>NUCLEOTIDE SEQUENCE</scope>
    <source>
        <strain evidence="1">CHK198-12963</strain>
    </source>
</reference>
<proteinExistence type="predicted"/>
<gene>
    <name evidence="1" type="ORF">H9931_08745</name>
</gene>
<dbReference type="AlphaFoldDB" id="A0A9D2TDW9"/>
<name>A0A9D2TDW9_9FIRM</name>
<dbReference type="Proteomes" id="UP000823863">
    <property type="component" value="Unassembled WGS sequence"/>
</dbReference>